<gene>
    <name evidence="7" type="ORF">FSW04_19355</name>
</gene>
<dbReference type="SUPFAM" id="SSF52283">
    <property type="entry name" value="Formate/glycerate dehydrogenase catalytic domain-like"/>
    <property type="match status" value="1"/>
</dbReference>
<dbReference type="GO" id="GO:0051287">
    <property type="term" value="F:NAD binding"/>
    <property type="evidence" value="ECO:0007669"/>
    <property type="project" value="InterPro"/>
</dbReference>
<dbReference type="EMBL" id="CP042430">
    <property type="protein sequence ID" value="QEC49511.1"/>
    <property type="molecule type" value="Genomic_DNA"/>
</dbReference>
<feature type="domain" description="D-isomer specific 2-hydroxyacid dehydrogenase catalytic" evidence="5">
    <location>
        <begin position="17"/>
        <end position="317"/>
    </location>
</feature>
<dbReference type="Gene3D" id="3.40.50.720">
    <property type="entry name" value="NAD(P)-binding Rossmann-like Domain"/>
    <property type="match status" value="2"/>
</dbReference>
<dbReference type="AlphaFoldDB" id="A0A5B8UA76"/>
<dbReference type="InterPro" id="IPR036291">
    <property type="entry name" value="NAD(P)-bd_dom_sf"/>
</dbReference>
<evidence type="ECO:0008006" key="9">
    <source>
        <dbReference type="Google" id="ProtNLM"/>
    </source>
</evidence>
<evidence type="ECO:0000259" key="6">
    <source>
        <dbReference type="Pfam" id="PF02826"/>
    </source>
</evidence>
<evidence type="ECO:0000313" key="8">
    <source>
        <dbReference type="Proteomes" id="UP000321805"/>
    </source>
</evidence>
<organism evidence="7 8">
    <name type="scientific">Baekduia soli</name>
    <dbReference type="NCBI Taxonomy" id="496014"/>
    <lineage>
        <taxon>Bacteria</taxon>
        <taxon>Bacillati</taxon>
        <taxon>Actinomycetota</taxon>
        <taxon>Thermoleophilia</taxon>
        <taxon>Solirubrobacterales</taxon>
        <taxon>Baekduiaceae</taxon>
        <taxon>Baekduia</taxon>
    </lineage>
</organism>
<comment type="similarity">
    <text evidence="1 4">Belongs to the D-isomer specific 2-hydroxyacid dehydrogenase family.</text>
</comment>
<dbReference type="Proteomes" id="UP000321805">
    <property type="component" value="Chromosome"/>
</dbReference>
<dbReference type="Pfam" id="PF02826">
    <property type="entry name" value="2-Hacid_dh_C"/>
    <property type="match status" value="1"/>
</dbReference>
<dbReference type="GO" id="GO:0016616">
    <property type="term" value="F:oxidoreductase activity, acting on the CH-OH group of donors, NAD or NADP as acceptor"/>
    <property type="evidence" value="ECO:0007669"/>
    <property type="project" value="InterPro"/>
</dbReference>
<dbReference type="InterPro" id="IPR006139">
    <property type="entry name" value="D-isomer_2_OHA_DH_cat_dom"/>
</dbReference>
<dbReference type="PANTHER" id="PTHR42789">
    <property type="entry name" value="D-ISOMER SPECIFIC 2-HYDROXYACID DEHYDROGENASE FAMILY PROTEIN (AFU_ORTHOLOGUE AFUA_6G10090)"/>
    <property type="match status" value="1"/>
</dbReference>
<reference evidence="7 8" key="1">
    <citation type="journal article" date="2018" name="J. Microbiol.">
        <title>Baekduia soli gen. nov., sp. nov., a novel bacterium isolated from the soil of Baekdu Mountain and proposal of a novel family name, Baekduiaceae fam. nov.</title>
        <authorList>
            <person name="An D.S."/>
            <person name="Siddiqi M.Z."/>
            <person name="Kim K.H."/>
            <person name="Yu H.S."/>
            <person name="Im W.T."/>
        </authorList>
    </citation>
    <scope>NUCLEOTIDE SEQUENCE [LARGE SCALE GENOMIC DNA]</scope>
    <source>
        <strain evidence="7 8">BR7-21</strain>
    </source>
</reference>
<dbReference type="RefSeq" id="WP_146921877.1">
    <property type="nucleotide sequence ID" value="NZ_CP042430.1"/>
</dbReference>
<dbReference type="KEGG" id="bsol:FSW04_19355"/>
<dbReference type="OrthoDB" id="9793626at2"/>
<keyword evidence="8" id="KW-1185">Reference proteome</keyword>
<evidence type="ECO:0000256" key="4">
    <source>
        <dbReference type="RuleBase" id="RU003719"/>
    </source>
</evidence>
<name>A0A5B8UA76_9ACTN</name>
<evidence type="ECO:0000256" key="2">
    <source>
        <dbReference type="ARBA" id="ARBA00023002"/>
    </source>
</evidence>
<protein>
    <recommendedName>
        <fullName evidence="9">C-terminal binding protein</fullName>
    </recommendedName>
</protein>
<evidence type="ECO:0000313" key="7">
    <source>
        <dbReference type="EMBL" id="QEC49511.1"/>
    </source>
</evidence>
<evidence type="ECO:0000256" key="1">
    <source>
        <dbReference type="ARBA" id="ARBA00005854"/>
    </source>
</evidence>
<evidence type="ECO:0000259" key="5">
    <source>
        <dbReference type="Pfam" id="PF00389"/>
    </source>
</evidence>
<sequence>MQRVYLPDIESAERMRARRLLEDRGFDVRVGDAFAASEQEVLAGIGDAEAVCVALGRVTAAVMDGAPELRLVVKTGIGVDNIDVAAARERNLPVLRMGRVNSFGPAEWVIGAAIAHLRRFSAMDAAVRRGEWGDLRQGASGLLPALTGRTLGIAGLGAIGQYLATLGRAHGMEVIAHDPYLPAEAAGRVGARLVSREDLFAQADVLSMNMVLTDETHHFVSTDELARMKPTALLANCSRGPVVDEAALAAALRDGVIAGAVIDVFEVEPPSADNPLFALEQVLLTPHLAGCTDHGYQEIGALTAELVDRFAHGRPVPRSSVVVEGEGLLVQDDAPAPAA</sequence>
<feature type="domain" description="D-isomer specific 2-hydroxyacid dehydrogenase NAD-binding" evidence="6">
    <location>
        <begin position="111"/>
        <end position="289"/>
    </location>
</feature>
<proteinExistence type="inferred from homology"/>
<accession>A0A5B8UA76</accession>
<dbReference type="PANTHER" id="PTHR42789:SF1">
    <property type="entry name" value="D-ISOMER SPECIFIC 2-HYDROXYACID DEHYDROGENASE FAMILY PROTEIN (AFU_ORTHOLOGUE AFUA_6G10090)"/>
    <property type="match status" value="1"/>
</dbReference>
<evidence type="ECO:0000256" key="3">
    <source>
        <dbReference type="ARBA" id="ARBA00023027"/>
    </source>
</evidence>
<dbReference type="InterPro" id="IPR050857">
    <property type="entry name" value="D-2-hydroxyacid_DH"/>
</dbReference>
<dbReference type="Pfam" id="PF00389">
    <property type="entry name" value="2-Hacid_dh"/>
    <property type="match status" value="1"/>
</dbReference>
<dbReference type="InterPro" id="IPR006140">
    <property type="entry name" value="D-isomer_DH_NAD-bd"/>
</dbReference>
<dbReference type="SUPFAM" id="SSF51735">
    <property type="entry name" value="NAD(P)-binding Rossmann-fold domains"/>
    <property type="match status" value="1"/>
</dbReference>
<keyword evidence="2 4" id="KW-0560">Oxidoreductase</keyword>
<keyword evidence="3" id="KW-0520">NAD</keyword>